<gene>
    <name evidence="1" type="ORF">NQ176_g5150</name>
</gene>
<dbReference type="Proteomes" id="UP001143910">
    <property type="component" value="Unassembled WGS sequence"/>
</dbReference>
<evidence type="ECO:0000313" key="1">
    <source>
        <dbReference type="EMBL" id="KAJ2976084.1"/>
    </source>
</evidence>
<organism evidence="1 2">
    <name type="scientific">Zarea fungicola</name>
    <dbReference type="NCBI Taxonomy" id="93591"/>
    <lineage>
        <taxon>Eukaryota</taxon>
        <taxon>Fungi</taxon>
        <taxon>Dikarya</taxon>
        <taxon>Ascomycota</taxon>
        <taxon>Pezizomycotina</taxon>
        <taxon>Sordariomycetes</taxon>
        <taxon>Hypocreomycetidae</taxon>
        <taxon>Hypocreales</taxon>
        <taxon>Cordycipitaceae</taxon>
        <taxon>Zarea</taxon>
    </lineage>
</organism>
<accession>A0ACC1NAY6</accession>
<evidence type="ECO:0000313" key="2">
    <source>
        <dbReference type="Proteomes" id="UP001143910"/>
    </source>
</evidence>
<name>A0ACC1NAY6_9HYPO</name>
<dbReference type="EMBL" id="JANJQO010000623">
    <property type="protein sequence ID" value="KAJ2976084.1"/>
    <property type="molecule type" value="Genomic_DNA"/>
</dbReference>
<reference evidence="1" key="1">
    <citation type="submission" date="2022-08" db="EMBL/GenBank/DDBJ databases">
        <title>Genome Sequence of Lecanicillium fungicola.</title>
        <authorList>
            <person name="Buettner E."/>
        </authorList>
    </citation>
    <scope>NUCLEOTIDE SEQUENCE</scope>
    <source>
        <strain evidence="1">Babe33</strain>
    </source>
</reference>
<protein>
    <submittedName>
        <fullName evidence="1">Uncharacterized protein</fullName>
    </submittedName>
</protein>
<sequence length="468" mass="51444">MPAATTDPIATSSDETFVILETLAAPSMPTPGSVASGDDEDLTDRKKTQQSIKIVKKAKGAASVPVVHFMKNFLSDTKLILVIGKSGAGKSTLLQEITGQDLHIGETHKSGTKAHQIFPAVIENDQYLFVDTPGFGAADMNDMEIFHDILACLEVMAPFVTIAGVFAVFDASQPRMMYSDKANIQWLKCFCGPEFYQNITLVTTRWDSMSNFNIQSTWTKRMPAFLSDELLMGIFEPPSTGLHRYHGASIYHHGIPVSQSVSTSTKVEPLCSELQVAERRDQARAMICARHGTISDIKLQALTEIGRGTPWHQTEAAKVLRNNISLVDVVLGGHLARVALRPAAKAPWETASAKKTKETISEDTDKAEDESAGPVNKSKNWAVAKSDNRAKHVPGPDPDYAPKPEPYQSSKTWSETLSPWLEAAKEVAVFYFQSRQKAQATTAKSWSNIWGRVSNWWSGSYPDEQTEA</sequence>
<proteinExistence type="predicted"/>
<comment type="caution">
    <text evidence="1">The sequence shown here is derived from an EMBL/GenBank/DDBJ whole genome shotgun (WGS) entry which is preliminary data.</text>
</comment>
<keyword evidence="2" id="KW-1185">Reference proteome</keyword>